<reference evidence="1 2" key="1">
    <citation type="journal article" date="2015" name="Genome Announc.">
        <title>Draft Genome Sequence of Filamentous Marine Cyanobacterium Lyngbya confervoides Strain BDU141951.</title>
        <authorList>
            <person name="Chandrababunaidu M.M."/>
            <person name="Sen D."/>
            <person name="Tripathy S."/>
        </authorList>
    </citation>
    <scope>NUCLEOTIDE SEQUENCE [LARGE SCALE GENOMIC DNA]</scope>
    <source>
        <strain evidence="1 2">BDU141951</strain>
    </source>
</reference>
<dbReference type="EMBL" id="JTHE03000044">
    <property type="protein sequence ID" value="MCM1982633.1"/>
    <property type="molecule type" value="Genomic_DNA"/>
</dbReference>
<dbReference type="Gene3D" id="3.50.50.60">
    <property type="entry name" value="FAD/NAD(P)-binding domain"/>
    <property type="match status" value="1"/>
</dbReference>
<keyword evidence="2" id="KW-1185">Reference proteome</keyword>
<dbReference type="RefSeq" id="WP_166274518.1">
    <property type="nucleotide sequence ID" value="NZ_JTHE03000044.1"/>
</dbReference>
<dbReference type="InterPro" id="IPR036188">
    <property type="entry name" value="FAD/NAD-bd_sf"/>
</dbReference>
<dbReference type="PANTHER" id="PTHR32098:SF5">
    <property type="entry name" value="LYCOPENE BETA_EPSILON CYCLASE PROTEIN"/>
    <property type="match status" value="1"/>
</dbReference>
<dbReference type="AlphaFoldDB" id="A0ABD4T2J4"/>
<evidence type="ECO:0000313" key="2">
    <source>
        <dbReference type="Proteomes" id="UP000031561"/>
    </source>
</evidence>
<proteinExistence type="predicted"/>
<dbReference type="Proteomes" id="UP000031561">
    <property type="component" value="Unassembled WGS sequence"/>
</dbReference>
<protein>
    <submittedName>
        <fullName evidence="1">FAD-binding oxidoreductase</fullName>
    </submittedName>
</protein>
<gene>
    <name evidence="1" type="ORF">QQ91_0007320</name>
</gene>
<name>A0ABD4T2J4_9CYAN</name>
<comment type="caution">
    <text evidence="1">The sequence shown here is derived from an EMBL/GenBank/DDBJ whole genome shotgun (WGS) entry which is preliminary data.</text>
</comment>
<dbReference type="PANTHER" id="PTHR32098">
    <property type="entry name" value="LYCOPENE BETA/EPSILON CYCLASE PROTEIN"/>
    <property type="match status" value="1"/>
</dbReference>
<sequence>MSLDQFLSPHSQARQGLSRLDQRLQAWRSQGTLFPNPPAVVQTCPTNLGRPDLDGVICGGTLGILLGAALAKRGWRIAVVERGILQGRAQEWNISRRELQVLLHLDLLSEADLEAAIATEFNPNRIQFLGGDPLWVRDILNVGLSPRRLLDQIKQTFLAAGGQIYEHHTLTGVRLHPDGVTAQTSTPNGDQTLTTRCLMDAMGHFSPLVPQARAQQCPDGLCLVVGSCARGLPPIDSGDLMVSFTPIQNHCQYFWEAFPAQEGRTTYLFTYADLHPQRPSLQQLFEDYFRLLPTYQDCDLTQFQLVRPMFGVFPSYRDSPLQLPWSRLLAVGDSSGQQSPLSFGGFGAMLRHLQRLTQGIHEALAADALQAEDLRLLQPYQPNLSAAWMFQQSMSPPVNQNVPPQQINQLLNQVFQTMTQLGDPVLEPFLQDVVQFGGLTQTLLTLTARSPLAVPPILHQVGLANLLAWLPHYGRLGGYSLLAQWAPAVQAWSRRLPPTARYRWHRRAEAWVYGAGLEGDLGSPEEASQSQSGEH</sequence>
<organism evidence="1 2">
    <name type="scientific">Lyngbya confervoides BDU141951</name>
    <dbReference type="NCBI Taxonomy" id="1574623"/>
    <lineage>
        <taxon>Bacteria</taxon>
        <taxon>Bacillati</taxon>
        <taxon>Cyanobacteriota</taxon>
        <taxon>Cyanophyceae</taxon>
        <taxon>Oscillatoriophycideae</taxon>
        <taxon>Oscillatoriales</taxon>
        <taxon>Microcoleaceae</taxon>
        <taxon>Lyngbya</taxon>
    </lineage>
</organism>
<accession>A0ABD4T2J4</accession>
<dbReference type="SUPFAM" id="SSF51905">
    <property type="entry name" value="FAD/NAD(P)-binding domain"/>
    <property type="match status" value="1"/>
</dbReference>
<evidence type="ECO:0000313" key="1">
    <source>
        <dbReference type="EMBL" id="MCM1982633.1"/>
    </source>
</evidence>